<keyword evidence="1" id="KW-1133">Transmembrane helix</keyword>
<feature type="transmembrane region" description="Helical" evidence="1">
    <location>
        <begin position="48"/>
        <end position="68"/>
    </location>
</feature>
<sequence>MVSNAAVESQDCVSWQLLPLVVLEGALFLAILWRTAHQVWWKSHPRRVFFHVVLLASCVLRCIFWMGLCKENLFAEGLAFVWWSNSLILLCTASVIFQWSSAVAAGRVTAQEMQRTKKFGLHHPLVFLHSVHLLGSIGGGIDVIVRGIGSDDSIQEYKSDMEVFLYAYRGVNLVTVAVDSVVACVVARQLRERLLSAAMTDEMKQKSVIQMTLLILCITVSLALEAIMDIPVLIFGMHGAWKSLNFANFCIIKYFVPGVLLSVSFLYIMRRVEQREPARLVVAPSQSLVEFEECSVPCVWCSHHRRFHGNNGGGASGTNNKKKWDPTFLSPLTVDSSFHSAHSSIHSGYPHPTIPELWPTPGNVPPASLQQDQFQFRLSVDDHQPQLRFSPETERRYHYHYQHHVQQQQQQQQYCPPYDRVPGVAPYS</sequence>
<evidence type="ECO:0000313" key="2">
    <source>
        <dbReference type="EnsemblProtists" id="PYU1_T008264"/>
    </source>
</evidence>
<dbReference type="EnsemblProtists" id="PYU1_T008264">
    <property type="protein sequence ID" value="PYU1_T008264"/>
    <property type="gene ID" value="PYU1_G008248"/>
</dbReference>
<evidence type="ECO:0000256" key="1">
    <source>
        <dbReference type="SAM" id="Phobius"/>
    </source>
</evidence>
<accession>K3WTH0</accession>
<feature type="transmembrane region" description="Helical" evidence="1">
    <location>
        <begin position="165"/>
        <end position="187"/>
    </location>
</feature>
<dbReference type="VEuPathDB" id="FungiDB:PYU1_G008248"/>
<dbReference type="OMA" id="TEVVVQW"/>
<feature type="transmembrane region" description="Helical" evidence="1">
    <location>
        <begin position="125"/>
        <end position="145"/>
    </location>
</feature>
<reference evidence="3" key="2">
    <citation type="submission" date="2010-04" db="EMBL/GenBank/DDBJ databases">
        <authorList>
            <person name="Buell R."/>
            <person name="Hamilton J."/>
            <person name="Hostetler J."/>
        </authorList>
    </citation>
    <scope>NUCLEOTIDE SEQUENCE [LARGE SCALE GENOMIC DNA]</scope>
    <source>
        <strain evidence="3">DAOM:BR144</strain>
    </source>
</reference>
<dbReference type="HOGENOM" id="CLU_055549_0_0_1"/>
<keyword evidence="3" id="KW-1185">Reference proteome</keyword>
<feature type="transmembrane region" description="Helical" evidence="1">
    <location>
        <begin position="208"/>
        <end position="234"/>
    </location>
</feature>
<feature type="transmembrane region" description="Helical" evidence="1">
    <location>
        <begin position="246"/>
        <end position="269"/>
    </location>
</feature>
<dbReference type="EMBL" id="GL376619">
    <property type="status" value="NOT_ANNOTATED_CDS"/>
    <property type="molecule type" value="Genomic_DNA"/>
</dbReference>
<dbReference type="InParanoid" id="K3WTH0"/>
<evidence type="ECO:0000313" key="3">
    <source>
        <dbReference type="Proteomes" id="UP000019132"/>
    </source>
</evidence>
<keyword evidence="1" id="KW-0472">Membrane</keyword>
<reference evidence="3" key="1">
    <citation type="journal article" date="2010" name="Genome Biol.">
        <title>Genome sequence of the necrotrophic plant pathogen Pythium ultimum reveals original pathogenicity mechanisms and effector repertoire.</title>
        <authorList>
            <person name="Levesque C.A."/>
            <person name="Brouwer H."/>
            <person name="Cano L."/>
            <person name="Hamilton J.P."/>
            <person name="Holt C."/>
            <person name="Huitema E."/>
            <person name="Raffaele S."/>
            <person name="Robideau G.P."/>
            <person name="Thines M."/>
            <person name="Win J."/>
            <person name="Zerillo M.M."/>
            <person name="Beakes G.W."/>
            <person name="Boore J.L."/>
            <person name="Busam D."/>
            <person name="Dumas B."/>
            <person name="Ferriera S."/>
            <person name="Fuerstenberg S.I."/>
            <person name="Gachon C.M."/>
            <person name="Gaulin E."/>
            <person name="Govers F."/>
            <person name="Grenville-Briggs L."/>
            <person name="Horner N."/>
            <person name="Hostetler J."/>
            <person name="Jiang R.H."/>
            <person name="Johnson J."/>
            <person name="Krajaejun T."/>
            <person name="Lin H."/>
            <person name="Meijer H.J."/>
            <person name="Moore B."/>
            <person name="Morris P."/>
            <person name="Phuntmart V."/>
            <person name="Puiu D."/>
            <person name="Shetty J."/>
            <person name="Stajich J.E."/>
            <person name="Tripathy S."/>
            <person name="Wawra S."/>
            <person name="van West P."/>
            <person name="Whitty B.R."/>
            <person name="Coutinho P.M."/>
            <person name="Henrissat B."/>
            <person name="Martin F."/>
            <person name="Thomas P.D."/>
            <person name="Tyler B.M."/>
            <person name="De Vries R.P."/>
            <person name="Kamoun S."/>
            <person name="Yandell M."/>
            <person name="Tisserat N."/>
            <person name="Buell C.R."/>
        </authorList>
    </citation>
    <scope>NUCLEOTIDE SEQUENCE</scope>
    <source>
        <strain evidence="3">DAOM:BR144</strain>
    </source>
</reference>
<name>K3WTH0_GLOUD</name>
<reference evidence="2" key="3">
    <citation type="submission" date="2015-02" db="UniProtKB">
        <authorList>
            <consortium name="EnsemblProtists"/>
        </authorList>
    </citation>
    <scope>IDENTIFICATION</scope>
    <source>
        <strain evidence="2">DAOM BR144</strain>
    </source>
</reference>
<keyword evidence="1" id="KW-0812">Transmembrane</keyword>
<dbReference type="eggNOG" id="ENOG502S10G">
    <property type="taxonomic scope" value="Eukaryota"/>
</dbReference>
<dbReference type="Proteomes" id="UP000019132">
    <property type="component" value="Unassembled WGS sequence"/>
</dbReference>
<feature type="transmembrane region" description="Helical" evidence="1">
    <location>
        <begin position="80"/>
        <end position="104"/>
    </location>
</feature>
<feature type="transmembrane region" description="Helical" evidence="1">
    <location>
        <begin position="17"/>
        <end position="36"/>
    </location>
</feature>
<dbReference type="AlphaFoldDB" id="K3WTH0"/>
<proteinExistence type="predicted"/>
<organism evidence="2 3">
    <name type="scientific">Globisporangium ultimum (strain ATCC 200006 / CBS 805.95 / DAOM BR144)</name>
    <name type="common">Pythium ultimum</name>
    <dbReference type="NCBI Taxonomy" id="431595"/>
    <lineage>
        <taxon>Eukaryota</taxon>
        <taxon>Sar</taxon>
        <taxon>Stramenopiles</taxon>
        <taxon>Oomycota</taxon>
        <taxon>Peronosporomycetes</taxon>
        <taxon>Pythiales</taxon>
        <taxon>Pythiaceae</taxon>
        <taxon>Globisporangium</taxon>
    </lineage>
</organism>
<protein>
    <submittedName>
        <fullName evidence="2">Uncharacterized protein</fullName>
    </submittedName>
</protein>